<name>A0AAD9ZJY6_9ROSI</name>
<protein>
    <submittedName>
        <fullName evidence="2">Uncharacterized protein</fullName>
    </submittedName>
</protein>
<dbReference type="Proteomes" id="UP001281410">
    <property type="component" value="Unassembled WGS sequence"/>
</dbReference>
<comment type="caution">
    <text evidence="2">The sequence shown here is derived from an EMBL/GenBank/DDBJ whole genome shotgun (WGS) entry which is preliminary data.</text>
</comment>
<evidence type="ECO:0000313" key="3">
    <source>
        <dbReference type="Proteomes" id="UP001281410"/>
    </source>
</evidence>
<accession>A0AAD9ZJY6</accession>
<sequence length="127" mass="15053">MSSNTSKVSFSVQSNSKSSTRNLKATTHQEDDDEFQTTTKQFVTEFDPNETLSRSKPQRIIIPRKPDECRPSKKMKNLDIVLSQSNNPSDRLQFRDRQQTRCRRRRRHRQGFLWLDPPQHQQRRPGI</sequence>
<reference evidence="2" key="1">
    <citation type="journal article" date="2023" name="Plant J.">
        <title>Genome sequences and population genomics provide insights into the demographic history, inbreeding, and mutation load of two 'living fossil' tree species of Dipteronia.</title>
        <authorList>
            <person name="Feng Y."/>
            <person name="Comes H.P."/>
            <person name="Chen J."/>
            <person name="Zhu S."/>
            <person name="Lu R."/>
            <person name="Zhang X."/>
            <person name="Li P."/>
            <person name="Qiu J."/>
            <person name="Olsen K.M."/>
            <person name="Qiu Y."/>
        </authorList>
    </citation>
    <scope>NUCLEOTIDE SEQUENCE</scope>
    <source>
        <strain evidence="2">NBL</strain>
    </source>
</reference>
<feature type="compositionally biased region" description="Basic residues" evidence="1">
    <location>
        <begin position="100"/>
        <end position="110"/>
    </location>
</feature>
<keyword evidence="3" id="KW-1185">Reference proteome</keyword>
<gene>
    <name evidence="2" type="ORF">Dsin_030733</name>
</gene>
<dbReference type="EMBL" id="JANJYJ010000010">
    <property type="protein sequence ID" value="KAK3183447.1"/>
    <property type="molecule type" value="Genomic_DNA"/>
</dbReference>
<dbReference type="AlphaFoldDB" id="A0AAD9ZJY6"/>
<evidence type="ECO:0000313" key="2">
    <source>
        <dbReference type="EMBL" id="KAK3183447.1"/>
    </source>
</evidence>
<proteinExistence type="predicted"/>
<evidence type="ECO:0000256" key="1">
    <source>
        <dbReference type="SAM" id="MobiDB-lite"/>
    </source>
</evidence>
<organism evidence="2 3">
    <name type="scientific">Dipteronia sinensis</name>
    <dbReference type="NCBI Taxonomy" id="43782"/>
    <lineage>
        <taxon>Eukaryota</taxon>
        <taxon>Viridiplantae</taxon>
        <taxon>Streptophyta</taxon>
        <taxon>Embryophyta</taxon>
        <taxon>Tracheophyta</taxon>
        <taxon>Spermatophyta</taxon>
        <taxon>Magnoliopsida</taxon>
        <taxon>eudicotyledons</taxon>
        <taxon>Gunneridae</taxon>
        <taxon>Pentapetalae</taxon>
        <taxon>rosids</taxon>
        <taxon>malvids</taxon>
        <taxon>Sapindales</taxon>
        <taxon>Sapindaceae</taxon>
        <taxon>Hippocastanoideae</taxon>
        <taxon>Acereae</taxon>
        <taxon>Dipteronia</taxon>
    </lineage>
</organism>
<feature type="compositionally biased region" description="Low complexity" evidence="1">
    <location>
        <begin position="1"/>
        <end position="19"/>
    </location>
</feature>
<feature type="region of interest" description="Disordered" evidence="1">
    <location>
        <begin position="1"/>
        <end position="127"/>
    </location>
</feature>